<evidence type="ECO:0000313" key="2">
    <source>
        <dbReference type="Proteomes" id="UP001500782"/>
    </source>
</evidence>
<organism evidence="1 2">
    <name type="scientific">Bacillus carboniphilus</name>
    <dbReference type="NCBI Taxonomy" id="86663"/>
    <lineage>
        <taxon>Bacteria</taxon>
        <taxon>Bacillati</taxon>
        <taxon>Bacillota</taxon>
        <taxon>Bacilli</taxon>
        <taxon>Bacillales</taxon>
        <taxon>Bacillaceae</taxon>
        <taxon>Bacillus</taxon>
    </lineage>
</organism>
<proteinExistence type="predicted"/>
<comment type="caution">
    <text evidence="1">The sequence shown here is derived from an EMBL/GenBank/DDBJ whole genome shotgun (WGS) entry which is preliminary data.</text>
</comment>
<name>A0ABP3FW39_9BACI</name>
<dbReference type="EMBL" id="BAAADJ010000019">
    <property type="protein sequence ID" value="GAA0328010.1"/>
    <property type="molecule type" value="Genomic_DNA"/>
</dbReference>
<accession>A0ABP3FW39</accession>
<keyword evidence="2" id="KW-1185">Reference proteome</keyword>
<reference evidence="2" key="1">
    <citation type="journal article" date="2019" name="Int. J. Syst. Evol. Microbiol.">
        <title>The Global Catalogue of Microorganisms (GCM) 10K type strain sequencing project: providing services to taxonomists for standard genome sequencing and annotation.</title>
        <authorList>
            <consortium name="The Broad Institute Genomics Platform"/>
            <consortium name="The Broad Institute Genome Sequencing Center for Infectious Disease"/>
            <person name="Wu L."/>
            <person name="Ma J."/>
        </authorList>
    </citation>
    <scope>NUCLEOTIDE SEQUENCE [LARGE SCALE GENOMIC DNA]</scope>
    <source>
        <strain evidence="2">JCM 9731</strain>
    </source>
</reference>
<evidence type="ECO:0000313" key="1">
    <source>
        <dbReference type="EMBL" id="GAA0328010.1"/>
    </source>
</evidence>
<gene>
    <name evidence="1" type="ORF">GCM10008967_18120</name>
</gene>
<sequence>MMRGSEDVEVFAIWEYDSYGDYERIEADVRKDQGHVHNVLKWYNDNGGREFIIYSHFLQVRNEKLENTVF</sequence>
<protein>
    <submittedName>
        <fullName evidence="1">Uncharacterized protein</fullName>
    </submittedName>
</protein>
<dbReference type="Proteomes" id="UP001500782">
    <property type="component" value="Unassembled WGS sequence"/>
</dbReference>